<feature type="binding site" evidence="8">
    <location>
        <begin position="13"/>
        <end position="15"/>
    </location>
    <ligand>
        <name>substrate</name>
    </ligand>
</feature>
<feature type="binding site" evidence="8">
    <location>
        <position position="32"/>
    </location>
    <ligand>
        <name>[4Fe-4S] cluster</name>
        <dbReference type="ChEBI" id="CHEBI:49883"/>
        <note>4Fe-4S-S-AdoMet</note>
    </ligand>
</feature>
<dbReference type="SFLD" id="SFLDS00029">
    <property type="entry name" value="Radical_SAM"/>
    <property type="match status" value="1"/>
</dbReference>
<dbReference type="GO" id="GO:1904047">
    <property type="term" value="F:S-adenosyl-L-methionine binding"/>
    <property type="evidence" value="ECO:0007669"/>
    <property type="project" value="UniProtKB-UniRule"/>
</dbReference>
<keyword evidence="3 8" id="KW-0479">Metal-binding</keyword>
<dbReference type="InterPro" id="IPR058240">
    <property type="entry name" value="rSAM_sf"/>
</dbReference>
<dbReference type="OrthoDB" id="9792276at2"/>
<feature type="binding site" evidence="8">
    <location>
        <position position="36"/>
    </location>
    <ligand>
        <name>[4Fe-4S] cluster</name>
        <dbReference type="ChEBI" id="CHEBI:49883"/>
        <note>4Fe-4S-S-AdoMet</note>
    </ligand>
</feature>
<evidence type="ECO:0000256" key="1">
    <source>
        <dbReference type="ARBA" id="ARBA00022485"/>
    </source>
</evidence>
<dbReference type="Pfam" id="PF04055">
    <property type="entry name" value="Radical_SAM"/>
    <property type="match status" value="1"/>
</dbReference>
<dbReference type="GO" id="GO:0000287">
    <property type="term" value="F:magnesium ion binding"/>
    <property type="evidence" value="ECO:0007669"/>
    <property type="project" value="UniProtKB-UniRule"/>
</dbReference>
<keyword evidence="5 8" id="KW-0408">Iron</keyword>
<feature type="binding site" evidence="8">
    <location>
        <position position="76"/>
    </location>
    <ligand>
        <name>S-adenosyl-L-methionine</name>
        <dbReference type="ChEBI" id="CHEBI:59789"/>
    </ligand>
</feature>
<dbReference type="GO" id="GO:0008616">
    <property type="term" value="P:tRNA queuosine(34) biosynthetic process"/>
    <property type="evidence" value="ECO:0007669"/>
    <property type="project" value="UniProtKB-UniRule"/>
</dbReference>
<dbReference type="PIRSF" id="PIRSF000370">
    <property type="entry name" value="QueE"/>
    <property type="match status" value="1"/>
</dbReference>
<keyword evidence="7 8" id="KW-0456">Lyase</keyword>
<keyword evidence="4 8" id="KW-0460">Magnesium</keyword>
<comment type="pathway">
    <text evidence="8">Purine metabolism; 7-cyano-7-deazaguanine biosynthesis.</text>
</comment>
<evidence type="ECO:0000256" key="4">
    <source>
        <dbReference type="ARBA" id="ARBA00022842"/>
    </source>
</evidence>
<evidence type="ECO:0000259" key="9">
    <source>
        <dbReference type="PROSITE" id="PS51918"/>
    </source>
</evidence>
<keyword evidence="2 8" id="KW-0949">S-adenosyl-L-methionine</keyword>
<comment type="subunit">
    <text evidence="8">Homodimer.</text>
</comment>
<feature type="binding site" evidence="8">
    <location>
        <begin position="38"/>
        <end position="40"/>
    </location>
    <ligand>
        <name>S-adenosyl-L-methionine</name>
        <dbReference type="ChEBI" id="CHEBI:59789"/>
    </ligand>
</feature>
<sequence length="222" mass="25090">MAEYRVVEKFVSINGEGILAGQLAVFVRFQGCNLDCSFCDTAWANRENAPYTLMTEKEIYDYIKETGVRNVTLTGGEPLLQKDVRVLLELLASDPSIRIEIETNGSIDLTPFKDIGDSIAFTMDYKLPGSLMESRMDECNFDRLSAGDTVKFVAGSQEDLERARDIIEKHGLSEKCHVYISPVFGKIELESIVDYMKENRMNGVNMQLQMHKVIWNPESRGV</sequence>
<dbReference type="InterPro" id="IPR024924">
    <property type="entry name" value="7-CO-7-deazaguanine_synth-like"/>
</dbReference>
<keyword evidence="1 8" id="KW-0004">4Fe-4S</keyword>
<protein>
    <recommendedName>
        <fullName evidence="8">7-carboxy-7-deazaguanine synthase</fullName>
        <shortName evidence="8">CDG synthase</shortName>
        <ecNumber evidence="8">4.3.99.3</ecNumber>
    </recommendedName>
    <alternativeName>
        <fullName evidence="8">Queuosine biosynthesis protein QueE</fullName>
    </alternativeName>
</protein>
<dbReference type="Proteomes" id="UP000199315">
    <property type="component" value="Unassembled WGS sequence"/>
</dbReference>
<evidence type="ECO:0000256" key="3">
    <source>
        <dbReference type="ARBA" id="ARBA00022723"/>
    </source>
</evidence>
<dbReference type="HAMAP" id="MF_00917">
    <property type="entry name" value="QueE"/>
    <property type="match status" value="1"/>
</dbReference>
<evidence type="ECO:0000256" key="5">
    <source>
        <dbReference type="ARBA" id="ARBA00023004"/>
    </source>
</evidence>
<organism evidence="10 11">
    <name type="scientific">Anaerobium acetethylicum</name>
    <dbReference type="NCBI Taxonomy" id="1619234"/>
    <lineage>
        <taxon>Bacteria</taxon>
        <taxon>Bacillati</taxon>
        <taxon>Bacillota</taxon>
        <taxon>Clostridia</taxon>
        <taxon>Lachnospirales</taxon>
        <taxon>Lachnospiraceae</taxon>
        <taxon>Anaerobium</taxon>
    </lineage>
</organism>
<dbReference type="GO" id="GO:0051539">
    <property type="term" value="F:4 iron, 4 sulfur cluster binding"/>
    <property type="evidence" value="ECO:0007669"/>
    <property type="project" value="UniProtKB-UniRule"/>
</dbReference>
<dbReference type="STRING" id="1619234.SAMN05421730_100118"/>
<comment type="cofactor">
    <cofactor evidence="8">
        <name>S-adenosyl-L-methionine</name>
        <dbReference type="ChEBI" id="CHEBI:59789"/>
    </cofactor>
    <text evidence="8">Binds 1 S-adenosyl-L-methionine per subunit.</text>
</comment>
<comment type="function">
    <text evidence="8">Catalyzes the complex heterocyclic radical-mediated conversion of 6-carboxy-5,6,7,8-tetrahydropterin (CPH4) to 7-carboxy-7-deazaguanine (CDG), a step common to the biosynthetic pathways of all 7-deazapurine-containing compounds.</text>
</comment>
<dbReference type="AlphaFoldDB" id="A0A1D3TN71"/>
<feature type="binding site" evidence="8">
    <location>
        <position position="28"/>
    </location>
    <ligand>
        <name>substrate</name>
    </ligand>
</feature>
<feature type="domain" description="Radical SAM core" evidence="9">
    <location>
        <begin position="19"/>
        <end position="217"/>
    </location>
</feature>
<gene>
    <name evidence="8" type="primary">queE</name>
    <name evidence="10" type="ORF">SAMN05421730_100118</name>
</gene>
<dbReference type="PROSITE" id="PS51918">
    <property type="entry name" value="RADICAL_SAM"/>
    <property type="match status" value="1"/>
</dbReference>
<keyword evidence="11" id="KW-1185">Reference proteome</keyword>
<comment type="similarity">
    <text evidence="8">Belongs to the radical SAM superfamily. 7-carboxy-7-deazaguanine synthase family.</text>
</comment>
<dbReference type="PANTHER" id="PTHR42836:SF1">
    <property type="entry name" value="7-CARBOXY-7-DEAZAGUANINE SYNTHASE"/>
    <property type="match status" value="1"/>
</dbReference>
<dbReference type="PANTHER" id="PTHR42836">
    <property type="entry name" value="7-CARBOXY-7-DEAZAGUANINE SYNTHASE"/>
    <property type="match status" value="1"/>
</dbReference>
<keyword evidence="6 8" id="KW-0411">Iron-sulfur</keyword>
<dbReference type="RefSeq" id="WP_091228398.1">
    <property type="nucleotide sequence ID" value="NZ_FMKA01000001.1"/>
</dbReference>
<evidence type="ECO:0000313" key="10">
    <source>
        <dbReference type="EMBL" id="SCP94744.1"/>
    </source>
</evidence>
<reference evidence="10 11" key="1">
    <citation type="submission" date="2016-09" db="EMBL/GenBank/DDBJ databases">
        <authorList>
            <person name="Capua I."/>
            <person name="De Benedictis P."/>
            <person name="Joannis T."/>
            <person name="Lombin L.H."/>
            <person name="Cattoli G."/>
        </authorList>
    </citation>
    <scope>NUCLEOTIDE SEQUENCE [LARGE SCALE GENOMIC DNA]</scope>
    <source>
        <strain evidence="10 11">GluBS11</strain>
    </source>
</reference>
<evidence type="ECO:0000256" key="2">
    <source>
        <dbReference type="ARBA" id="ARBA00022691"/>
    </source>
</evidence>
<comment type="cofactor">
    <cofactor evidence="8">
        <name>[4Fe-4S] cluster</name>
        <dbReference type="ChEBI" id="CHEBI:49883"/>
    </cofactor>
    <text evidence="8">Binds 1 [4Fe-4S] cluster. The cluster is coordinated with 3 cysteines and an exchangeable S-adenosyl-L-methionine.</text>
</comment>
<comment type="cofactor">
    <cofactor evidence="8">
        <name>Mg(2+)</name>
        <dbReference type="ChEBI" id="CHEBI:18420"/>
    </cofactor>
</comment>
<comment type="catalytic activity">
    <reaction evidence="8">
        <text>6-carboxy-5,6,7,8-tetrahydropterin + H(+) = 7-carboxy-7-carbaguanine + NH4(+)</text>
        <dbReference type="Rhea" id="RHEA:27974"/>
        <dbReference type="ChEBI" id="CHEBI:15378"/>
        <dbReference type="ChEBI" id="CHEBI:28938"/>
        <dbReference type="ChEBI" id="CHEBI:61032"/>
        <dbReference type="ChEBI" id="CHEBI:61036"/>
        <dbReference type="EC" id="4.3.99.3"/>
    </reaction>
</comment>
<dbReference type="InterPro" id="IPR007197">
    <property type="entry name" value="rSAM"/>
</dbReference>
<name>A0A1D3TN71_9FIRM</name>
<comment type="caution">
    <text evidence="8">Lacks conserved residue(s) required for the propagation of feature annotation.</text>
</comment>
<dbReference type="CDD" id="cd01335">
    <property type="entry name" value="Radical_SAM"/>
    <property type="match status" value="1"/>
</dbReference>
<evidence type="ECO:0000256" key="7">
    <source>
        <dbReference type="ARBA" id="ARBA00023239"/>
    </source>
</evidence>
<proteinExistence type="inferred from homology"/>
<evidence type="ECO:0000256" key="8">
    <source>
        <dbReference type="HAMAP-Rule" id="MF_00917"/>
    </source>
</evidence>
<dbReference type="InterPro" id="IPR013785">
    <property type="entry name" value="Aldolase_TIM"/>
</dbReference>
<evidence type="ECO:0000313" key="11">
    <source>
        <dbReference type="Proteomes" id="UP000199315"/>
    </source>
</evidence>
<dbReference type="GO" id="GO:0016840">
    <property type="term" value="F:carbon-nitrogen lyase activity"/>
    <property type="evidence" value="ECO:0007669"/>
    <property type="project" value="UniProtKB-UniRule"/>
</dbReference>
<dbReference type="EC" id="4.3.99.3" evidence="8"/>
<dbReference type="Gene3D" id="3.20.20.70">
    <property type="entry name" value="Aldolase class I"/>
    <property type="match status" value="1"/>
</dbReference>
<keyword evidence="8" id="KW-0671">Queuosine biosynthesis</keyword>
<feature type="binding site" evidence="8">
    <location>
        <position position="39"/>
    </location>
    <ligand>
        <name>[4Fe-4S] cluster</name>
        <dbReference type="ChEBI" id="CHEBI:49883"/>
        <note>4Fe-4S-S-AdoMet</note>
    </ligand>
</feature>
<dbReference type="SUPFAM" id="SSF102114">
    <property type="entry name" value="Radical SAM enzymes"/>
    <property type="match status" value="1"/>
</dbReference>
<evidence type="ECO:0000256" key="6">
    <source>
        <dbReference type="ARBA" id="ARBA00023014"/>
    </source>
</evidence>
<accession>A0A1D3TN71</accession>
<dbReference type="UniPathway" id="UPA00391"/>
<feature type="binding site" evidence="8">
    <location>
        <position position="41"/>
    </location>
    <ligand>
        <name>Mg(2+)</name>
        <dbReference type="ChEBI" id="CHEBI:18420"/>
    </ligand>
</feature>
<dbReference type="NCBIfam" id="TIGR03963">
    <property type="entry name" value="rSAM_QueE_Clost"/>
    <property type="match status" value="1"/>
</dbReference>
<dbReference type="InterPro" id="IPR023868">
    <property type="entry name" value="7-CO-7-deazaGua_synth_put_Clo"/>
</dbReference>
<dbReference type="EMBL" id="FMKA01000001">
    <property type="protein sequence ID" value="SCP94744.1"/>
    <property type="molecule type" value="Genomic_DNA"/>
</dbReference>
<feature type="binding site" evidence="8">
    <location>
        <position position="74"/>
    </location>
    <ligand>
        <name>substrate</name>
    </ligand>
</feature>